<proteinExistence type="predicted"/>
<protein>
    <submittedName>
        <fullName evidence="1">Uncharacterized protein</fullName>
    </submittedName>
</protein>
<sequence length="254" mass="29246">MSSNPTSNQLYIEAQTTYALQQLLVGEVRARYSAGFRHDRFDVLHNTYKDPKDEGLSYEVFVVGYTSDLCKDWTVVFKSSDDKLRKSPNIQQALRNALEDVRKDRRVFYKKSTAKTECKTYPADLKEGETVRATINNPTIKEGLGRFMNRNTSNHTNYRSPASPYSFELERFALFRERITDQAQAVYNKESKQRHYFDVVIRRHVLDSQRINVVLINYDGPQSLTNATERCVAGAGCSDHEASRQLLALLEQQL</sequence>
<evidence type="ECO:0000313" key="1">
    <source>
        <dbReference type="EMBL" id="ORY13520.1"/>
    </source>
</evidence>
<name>A0A1Y1ZTI4_9PLEO</name>
<accession>A0A1Y1ZTI4</accession>
<organism evidence="1 2">
    <name type="scientific">Clohesyomyces aquaticus</name>
    <dbReference type="NCBI Taxonomy" id="1231657"/>
    <lineage>
        <taxon>Eukaryota</taxon>
        <taxon>Fungi</taxon>
        <taxon>Dikarya</taxon>
        <taxon>Ascomycota</taxon>
        <taxon>Pezizomycotina</taxon>
        <taxon>Dothideomycetes</taxon>
        <taxon>Pleosporomycetidae</taxon>
        <taxon>Pleosporales</taxon>
        <taxon>Lindgomycetaceae</taxon>
        <taxon>Clohesyomyces</taxon>
    </lineage>
</organism>
<comment type="caution">
    <text evidence="1">The sequence shown here is derived from an EMBL/GenBank/DDBJ whole genome shotgun (WGS) entry which is preliminary data.</text>
</comment>
<dbReference type="EMBL" id="MCFA01000041">
    <property type="protein sequence ID" value="ORY13520.1"/>
    <property type="molecule type" value="Genomic_DNA"/>
</dbReference>
<evidence type="ECO:0000313" key="2">
    <source>
        <dbReference type="Proteomes" id="UP000193144"/>
    </source>
</evidence>
<dbReference type="AlphaFoldDB" id="A0A1Y1ZTI4"/>
<dbReference type="Proteomes" id="UP000193144">
    <property type="component" value="Unassembled WGS sequence"/>
</dbReference>
<keyword evidence="2" id="KW-1185">Reference proteome</keyword>
<reference evidence="1 2" key="1">
    <citation type="submission" date="2016-07" db="EMBL/GenBank/DDBJ databases">
        <title>Pervasive Adenine N6-methylation of Active Genes in Fungi.</title>
        <authorList>
            <consortium name="DOE Joint Genome Institute"/>
            <person name="Mondo S.J."/>
            <person name="Dannebaum R.O."/>
            <person name="Kuo R.C."/>
            <person name="Labutti K."/>
            <person name="Haridas S."/>
            <person name="Kuo A."/>
            <person name="Salamov A."/>
            <person name="Ahrendt S.R."/>
            <person name="Lipzen A."/>
            <person name="Sullivan W."/>
            <person name="Andreopoulos W.B."/>
            <person name="Clum A."/>
            <person name="Lindquist E."/>
            <person name="Daum C."/>
            <person name="Ramamoorthy G.K."/>
            <person name="Gryganskyi A."/>
            <person name="Culley D."/>
            <person name="Magnuson J.K."/>
            <person name="James T.Y."/>
            <person name="O'Malley M.A."/>
            <person name="Stajich J.E."/>
            <person name="Spatafora J.W."/>
            <person name="Visel A."/>
            <person name="Grigoriev I.V."/>
        </authorList>
    </citation>
    <scope>NUCLEOTIDE SEQUENCE [LARGE SCALE GENOMIC DNA]</scope>
    <source>
        <strain evidence="1 2">CBS 115471</strain>
    </source>
</reference>
<gene>
    <name evidence="1" type="ORF">BCR34DRAFT_613350</name>
</gene>